<dbReference type="Gene3D" id="2.160.10.10">
    <property type="entry name" value="Hexapeptide repeat proteins"/>
    <property type="match status" value="1"/>
</dbReference>
<dbReference type="PANTHER" id="PTHR43017:SF1">
    <property type="entry name" value="ACETYLTRANSFERASE YJL218W-RELATED"/>
    <property type="match status" value="1"/>
</dbReference>
<feature type="coiled-coil region" evidence="6">
    <location>
        <begin position="20"/>
        <end position="47"/>
    </location>
</feature>
<gene>
    <name evidence="8" type="ORF">JOC47_000620</name>
</gene>
<accession>A0A939BRA4</accession>
<evidence type="ECO:0000256" key="5">
    <source>
        <dbReference type="RuleBase" id="RU367021"/>
    </source>
</evidence>
<dbReference type="InterPro" id="IPR039369">
    <property type="entry name" value="LacA-like"/>
</dbReference>
<dbReference type="InterPro" id="IPR011004">
    <property type="entry name" value="Trimer_LpxA-like_sf"/>
</dbReference>
<dbReference type="SMART" id="SM01266">
    <property type="entry name" value="Mac"/>
    <property type="match status" value="1"/>
</dbReference>
<dbReference type="CDD" id="cd03357">
    <property type="entry name" value="LbH_MAT_GAT"/>
    <property type="match status" value="1"/>
</dbReference>
<evidence type="ECO:0000256" key="6">
    <source>
        <dbReference type="SAM" id="Coils"/>
    </source>
</evidence>
<comment type="caution">
    <text evidence="8">The sequence shown here is derived from an EMBL/GenBank/DDBJ whole genome shotgun (WGS) entry which is preliminary data.</text>
</comment>
<organism evidence="8 9">
    <name type="scientific">Halanaerobacter jeridensis</name>
    <dbReference type="NCBI Taxonomy" id="706427"/>
    <lineage>
        <taxon>Bacteria</taxon>
        <taxon>Bacillati</taxon>
        <taxon>Bacillota</taxon>
        <taxon>Clostridia</taxon>
        <taxon>Halanaerobiales</taxon>
        <taxon>Halobacteroidaceae</taxon>
        <taxon>Halanaerobacter</taxon>
    </lineage>
</organism>
<dbReference type="InterPro" id="IPR001451">
    <property type="entry name" value="Hexapep"/>
</dbReference>
<evidence type="ECO:0000313" key="8">
    <source>
        <dbReference type="EMBL" id="MBM7555786.1"/>
    </source>
</evidence>
<proteinExistence type="inferred from homology"/>
<dbReference type="Pfam" id="PF12464">
    <property type="entry name" value="Mac"/>
    <property type="match status" value="1"/>
</dbReference>
<evidence type="ECO:0000256" key="2">
    <source>
        <dbReference type="ARBA" id="ARBA00022679"/>
    </source>
</evidence>
<dbReference type="Proteomes" id="UP000774000">
    <property type="component" value="Unassembled WGS sequence"/>
</dbReference>
<dbReference type="GO" id="GO:0008870">
    <property type="term" value="F:galactoside O-acetyltransferase activity"/>
    <property type="evidence" value="ECO:0007669"/>
    <property type="project" value="TreeGrafter"/>
</dbReference>
<keyword evidence="4 5" id="KW-0012">Acyltransferase</keyword>
<evidence type="ECO:0000256" key="4">
    <source>
        <dbReference type="ARBA" id="ARBA00023315"/>
    </source>
</evidence>
<dbReference type="EMBL" id="JAFBDQ010000003">
    <property type="protein sequence ID" value="MBM7555786.1"/>
    <property type="molecule type" value="Genomic_DNA"/>
</dbReference>
<dbReference type="PANTHER" id="PTHR43017">
    <property type="entry name" value="GALACTOSIDE O-ACETYLTRANSFERASE"/>
    <property type="match status" value="1"/>
</dbReference>
<protein>
    <recommendedName>
        <fullName evidence="5">Acetyltransferase</fullName>
        <ecNumber evidence="5">2.3.1.-</ecNumber>
    </recommendedName>
</protein>
<dbReference type="RefSeq" id="WP_204700513.1">
    <property type="nucleotide sequence ID" value="NZ_JAFBDQ010000003.1"/>
</dbReference>
<dbReference type="PROSITE" id="PS00101">
    <property type="entry name" value="HEXAPEP_TRANSFERASES"/>
    <property type="match status" value="1"/>
</dbReference>
<keyword evidence="2 5" id="KW-0808">Transferase</keyword>
<sequence>MTEKERMLAGKLYKAQGEELNKDNQQAKKLTRLFNNTTEEEKEHREKLLKELFAATGEKIYIEPPFNCDYGSNIEVGNNFYANYDCIIIDVAEVKIGNNVFFGPRVNIYTAGHPISAEVRNEMLEFGEPVTIGDDVWVGGNTVINPGVTIGSNTVIGSGSVVTKDIPDGVVAAGNPCRVIREITNEDKEYWNKLKNEYYKDVNE</sequence>
<evidence type="ECO:0000313" key="9">
    <source>
        <dbReference type="Proteomes" id="UP000774000"/>
    </source>
</evidence>
<evidence type="ECO:0000259" key="7">
    <source>
        <dbReference type="SMART" id="SM01266"/>
    </source>
</evidence>
<dbReference type="SUPFAM" id="SSF51161">
    <property type="entry name" value="Trimeric LpxA-like enzymes"/>
    <property type="match status" value="1"/>
</dbReference>
<reference evidence="8" key="1">
    <citation type="submission" date="2021-01" db="EMBL/GenBank/DDBJ databases">
        <title>Genomic Encyclopedia of Type Strains, Phase IV (KMG-IV): sequencing the most valuable type-strain genomes for metagenomic binning, comparative biology and taxonomic classification.</title>
        <authorList>
            <person name="Goeker M."/>
        </authorList>
    </citation>
    <scope>NUCLEOTIDE SEQUENCE</scope>
    <source>
        <strain evidence="8">DSM 23230</strain>
    </source>
</reference>
<evidence type="ECO:0000256" key="1">
    <source>
        <dbReference type="ARBA" id="ARBA00007274"/>
    </source>
</evidence>
<dbReference type="FunFam" id="2.160.10.10:FF:000008">
    <property type="entry name" value="Maltose O-acetyltransferase"/>
    <property type="match status" value="1"/>
</dbReference>
<dbReference type="InterPro" id="IPR018357">
    <property type="entry name" value="Hexapep_transf_CS"/>
</dbReference>
<keyword evidence="9" id="KW-1185">Reference proteome</keyword>
<dbReference type="AlphaFoldDB" id="A0A939BRA4"/>
<dbReference type="Pfam" id="PF00132">
    <property type="entry name" value="Hexapep"/>
    <property type="match status" value="1"/>
</dbReference>
<feature type="domain" description="Maltose/galactoside acetyltransferase" evidence="7">
    <location>
        <begin position="4"/>
        <end position="58"/>
    </location>
</feature>
<name>A0A939BRA4_9FIRM</name>
<dbReference type="EC" id="2.3.1.-" evidence="5"/>
<evidence type="ECO:0000256" key="3">
    <source>
        <dbReference type="ARBA" id="ARBA00022737"/>
    </source>
</evidence>
<keyword evidence="6" id="KW-0175">Coiled coil</keyword>
<keyword evidence="3" id="KW-0677">Repeat</keyword>
<comment type="similarity">
    <text evidence="1 5">Belongs to the transferase hexapeptide repeat family.</text>
</comment>
<dbReference type="InterPro" id="IPR024688">
    <property type="entry name" value="Mac_dom"/>
</dbReference>